<dbReference type="SUPFAM" id="SSF52788">
    <property type="entry name" value="Phosphotyrosine protein phosphatases I"/>
    <property type="match status" value="1"/>
</dbReference>
<proteinExistence type="predicted"/>
<feature type="domain" description="Phosphotyrosine protein phosphatase I" evidence="2">
    <location>
        <begin position="2"/>
        <end position="129"/>
    </location>
</feature>
<dbReference type="GO" id="GO:0046685">
    <property type="term" value="P:response to arsenic-containing substance"/>
    <property type="evidence" value="ECO:0007669"/>
    <property type="project" value="UniProtKB-KW"/>
</dbReference>
<dbReference type="Proteomes" id="UP000278962">
    <property type="component" value="Unassembled WGS sequence"/>
</dbReference>
<name>A0A660LDG1_9ACTN</name>
<dbReference type="CDD" id="cd16345">
    <property type="entry name" value="LMWP_ArsC"/>
    <property type="match status" value="1"/>
</dbReference>
<organism evidence="3 4">
    <name type="scientific">Solirubrobacter pauli</name>
    <dbReference type="NCBI Taxonomy" id="166793"/>
    <lineage>
        <taxon>Bacteria</taxon>
        <taxon>Bacillati</taxon>
        <taxon>Actinomycetota</taxon>
        <taxon>Thermoleophilia</taxon>
        <taxon>Solirubrobacterales</taxon>
        <taxon>Solirubrobacteraceae</taxon>
        <taxon>Solirubrobacter</taxon>
    </lineage>
</organism>
<evidence type="ECO:0000313" key="4">
    <source>
        <dbReference type="Proteomes" id="UP000278962"/>
    </source>
</evidence>
<dbReference type="PANTHER" id="PTHR43428:SF1">
    <property type="entry name" value="ARSENATE REDUCTASE"/>
    <property type="match status" value="1"/>
</dbReference>
<evidence type="ECO:0000256" key="1">
    <source>
        <dbReference type="ARBA" id="ARBA00022849"/>
    </source>
</evidence>
<dbReference type="AlphaFoldDB" id="A0A660LDG1"/>
<keyword evidence="4" id="KW-1185">Reference proteome</keyword>
<dbReference type="InterPro" id="IPR023485">
    <property type="entry name" value="Ptyr_pPase"/>
</dbReference>
<dbReference type="EMBL" id="RBIL01000001">
    <property type="protein sequence ID" value="RKQ91910.1"/>
    <property type="molecule type" value="Genomic_DNA"/>
</dbReference>
<protein>
    <submittedName>
        <fullName evidence="3">Arsenate reductase</fullName>
    </submittedName>
</protein>
<keyword evidence="1" id="KW-0059">Arsenical resistance</keyword>
<evidence type="ECO:0000259" key="2">
    <source>
        <dbReference type="SMART" id="SM00226"/>
    </source>
</evidence>
<dbReference type="SMART" id="SM00226">
    <property type="entry name" value="LMWPc"/>
    <property type="match status" value="1"/>
</dbReference>
<dbReference type="PANTHER" id="PTHR43428">
    <property type="entry name" value="ARSENATE REDUCTASE"/>
    <property type="match status" value="1"/>
</dbReference>
<accession>A0A660LDG1</accession>
<reference evidence="3 4" key="1">
    <citation type="submission" date="2018-10" db="EMBL/GenBank/DDBJ databases">
        <title>Genomic Encyclopedia of Archaeal and Bacterial Type Strains, Phase II (KMG-II): from individual species to whole genera.</title>
        <authorList>
            <person name="Goeker M."/>
        </authorList>
    </citation>
    <scope>NUCLEOTIDE SEQUENCE [LARGE SCALE GENOMIC DNA]</scope>
    <source>
        <strain evidence="3 4">DSM 14954</strain>
    </source>
</reference>
<sequence>MSHVLFVCLHNAGRSQMSQALFERAAQGRHTAESAGSVADPGGHVHPEVVTAMEELGVDLSGRRPQRLTHELAERADLVVTMGCGDTCPYIPGKRYLDWDLPDPKGRPVDEVRATRDEIQQRVAALLAELDGALSP</sequence>
<evidence type="ECO:0000313" key="3">
    <source>
        <dbReference type="EMBL" id="RKQ91910.1"/>
    </source>
</evidence>
<dbReference type="InterPro" id="IPR036196">
    <property type="entry name" value="Ptyr_pPase_sf"/>
</dbReference>
<dbReference type="Gene3D" id="3.40.50.2300">
    <property type="match status" value="1"/>
</dbReference>
<dbReference type="OrthoDB" id="9799372at2"/>
<dbReference type="Pfam" id="PF01451">
    <property type="entry name" value="LMWPc"/>
    <property type="match status" value="1"/>
</dbReference>
<dbReference type="RefSeq" id="WP_121249663.1">
    <property type="nucleotide sequence ID" value="NZ_RBIL01000001.1"/>
</dbReference>
<comment type="caution">
    <text evidence="3">The sequence shown here is derived from an EMBL/GenBank/DDBJ whole genome shotgun (WGS) entry which is preliminary data.</text>
</comment>
<gene>
    <name evidence="3" type="ORF">C8N24_1744</name>
</gene>